<evidence type="ECO:0000313" key="1">
    <source>
        <dbReference type="EMBL" id="EGP82026.1"/>
    </source>
</evidence>
<dbReference type="Proteomes" id="UP000008062">
    <property type="component" value="Chromosome 19"/>
</dbReference>
<reference evidence="1 2" key="1">
    <citation type="journal article" date="2011" name="PLoS Genet.">
        <title>Finished genome of the fungal wheat pathogen Mycosphaerella graminicola reveals dispensome structure, chromosome plasticity, and stealth pathogenesis.</title>
        <authorList>
            <person name="Goodwin S.B."/>
            <person name="Ben M'barek S."/>
            <person name="Dhillon B."/>
            <person name="Wittenberg A.H.J."/>
            <person name="Crane C.F."/>
            <person name="Hane J.K."/>
            <person name="Foster A.J."/>
            <person name="Van der Lee T.A.J."/>
            <person name="Grimwood J."/>
            <person name="Aerts A."/>
            <person name="Antoniw J."/>
            <person name="Bailey A."/>
            <person name="Bluhm B."/>
            <person name="Bowler J."/>
            <person name="Bristow J."/>
            <person name="van der Burgt A."/>
            <person name="Canto-Canche B."/>
            <person name="Churchill A.C.L."/>
            <person name="Conde-Ferraez L."/>
            <person name="Cools H.J."/>
            <person name="Coutinho P.M."/>
            <person name="Csukai M."/>
            <person name="Dehal P."/>
            <person name="De Wit P."/>
            <person name="Donzelli B."/>
            <person name="van de Geest H.C."/>
            <person name="van Ham R.C.H.J."/>
            <person name="Hammond-Kosack K.E."/>
            <person name="Henrissat B."/>
            <person name="Kilian A."/>
            <person name="Kobayashi A.K."/>
            <person name="Koopmann E."/>
            <person name="Kourmpetis Y."/>
            <person name="Kuzniar A."/>
            <person name="Lindquist E."/>
            <person name="Lombard V."/>
            <person name="Maliepaard C."/>
            <person name="Martins N."/>
            <person name="Mehrabi R."/>
            <person name="Nap J.P.H."/>
            <person name="Ponomarenko A."/>
            <person name="Rudd J.J."/>
            <person name="Salamov A."/>
            <person name="Schmutz J."/>
            <person name="Schouten H.J."/>
            <person name="Shapiro H."/>
            <person name="Stergiopoulos I."/>
            <person name="Torriani S.F.F."/>
            <person name="Tu H."/>
            <person name="de Vries R.P."/>
            <person name="Waalwijk C."/>
            <person name="Ware S.B."/>
            <person name="Wiebenga A."/>
            <person name="Zwiers L.-H."/>
            <person name="Oliver R.P."/>
            <person name="Grigoriev I.V."/>
            <person name="Kema G.H.J."/>
        </authorList>
    </citation>
    <scope>NUCLEOTIDE SEQUENCE [LARGE SCALE GENOMIC DNA]</scope>
    <source>
        <strain evidence="2">CBS 115943 / IPO323</strain>
    </source>
</reference>
<dbReference type="eggNOG" id="ENOG502R9Z7">
    <property type="taxonomic scope" value="Eukaryota"/>
</dbReference>
<dbReference type="VEuPathDB" id="FungiDB:ZTRI_19.52"/>
<dbReference type="EMBL" id="CM001214">
    <property type="protein sequence ID" value="EGP82026.1"/>
    <property type="molecule type" value="Genomic_DNA"/>
</dbReference>
<accession>F9XRX3</accession>
<dbReference type="GeneID" id="13399414"/>
<dbReference type="OrthoDB" id="4966402at2759"/>
<dbReference type="RefSeq" id="XP_003847050.1">
    <property type="nucleotide sequence ID" value="XM_003847002.1"/>
</dbReference>
<dbReference type="OMA" id="MCDWEEF"/>
<dbReference type="HOGENOM" id="CLU_182433_1_0_1"/>
<proteinExistence type="predicted"/>
<name>F9XRX3_ZYMTI</name>
<dbReference type="AlphaFoldDB" id="F9XRX3"/>
<dbReference type="Pfam" id="PF00666">
    <property type="entry name" value="Cathelicidins"/>
    <property type="match status" value="1"/>
</dbReference>
<protein>
    <submittedName>
        <fullName evidence="1">Uncharacterized protein</fullName>
    </submittedName>
</protein>
<evidence type="ECO:0000313" key="2">
    <source>
        <dbReference type="Proteomes" id="UP000008062"/>
    </source>
</evidence>
<keyword evidence="2" id="KW-1185">Reference proteome</keyword>
<dbReference type="InParanoid" id="F9XRX3"/>
<gene>
    <name evidence="1" type="ORF">MYCGRDRAFT_106685</name>
</gene>
<dbReference type="KEGG" id="ztr:MYCGRDRAFT_106685"/>
<organism evidence="1 2">
    <name type="scientific">Zymoseptoria tritici (strain CBS 115943 / IPO323)</name>
    <name type="common">Speckled leaf blotch fungus</name>
    <name type="synonym">Septoria tritici</name>
    <dbReference type="NCBI Taxonomy" id="336722"/>
    <lineage>
        <taxon>Eukaryota</taxon>
        <taxon>Fungi</taxon>
        <taxon>Dikarya</taxon>
        <taxon>Ascomycota</taxon>
        <taxon>Pezizomycotina</taxon>
        <taxon>Dothideomycetes</taxon>
        <taxon>Dothideomycetidae</taxon>
        <taxon>Mycosphaerellales</taxon>
        <taxon>Mycosphaerellaceae</taxon>
        <taxon>Zymoseptoria</taxon>
    </lineage>
</organism>
<sequence length="80" mass="9215">MCQVSDQTLGHNIDSAHGPTQFELIHPQCGHAIRRLVKHCHFARNDPKHQCSGAWSFRREWISVHLICRQCCQQANVNRA</sequence>